<feature type="region of interest" description="Disordered" evidence="2">
    <location>
        <begin position="162"/>
        <end position="242"/>
    </location>
</feature>
<evidence type="ECO:0000256" key="1">
    <source>
        <dbReference type="SAM" id="Coils"/>
    </source>
</evidence>
<evidence type="ECO:0000313" key="3">
    <source>
        <dbReference type="EMBL" id="SLM19431.1"/>
    </source>
</evidence>
<feature type="coiled-coil region" evidence="1">
    <location>
        <begin position="7"/>
        <end position="146"/>
    </location>
</feature>
<organism evidence="3">
    <name type="scientific">uncultured spirochete</name>
    <dbReference type="NCBI Taxonomy" id="156406"/>
    <lineage>
        <taxon>Bacteria</taxon>
        <taxon>Pseudomonadati</taxon>
        <taxon>Spirochaetota</taxon>
        <taxon>Spirochaetia</taxon>
        <taxon>Spirochaetales</taxon>
        <taxon>environmental samples</taxon>
    </lineage>
</organism>
<name>A0A3P3XT15_9SPIR</name>
<reference evidence="3" key="1">
    <citation type="submission" date="2017-02" db="EMBL/GenBank/DDBJ databases">
        <authorList>
            <person name="Regsiter A."/>
            <person name="William W."/>
        </authorList>
    </citation>
    <scope>NUCLEOTIDE SEQUENCE</scope>
    <source>
        <strain evidence="3">BdmA 4</strain>
    </source>
</reference>
<evidence type="ECO:0000256" key="2">
    <source>
        <dbReference type="SAM" id="MobiDB-lite"/>
    </source>
</evidence>
<protein>
    <submittedName>
        <fullName evidence="3">Uncharacterized protein</fullName>
    </submittedName>
</protein>
<dbReference type="AlphaFoldDB" id="A0A3P3XT15"/>
<dbReference type="SUPFAM" id="SSF57997">
    <property type="entry name" value="Tropomyosin"/>
    <property type="match status" value="1"/>
</dbReference>
<proteinExistence type="predicted"/>
<sequence>MLNLEQVRALEARVEKAVVLITKLRQENADQERRLADAAKSEELLKSQNAELERQLAVQARAVTENSSRLEGLVARAKEAEEKAAQAELRAAEAEERAAAMERKAQAADDEIAHYRERALTAERRVAELESKAEELKSEQDRIEQGLIQALSKLDSFEDMVLEMSLGSDSESAELPAQEQETASRAPEETRLGQQPPGRKAQDTSESDQGGGSVQEPDENSQPDLESQDAPFRGGENELDIF</sequence>
<accession>A0A3P3XT15</accession>
<keyword evidence="1" id="KW-0175">Coiled coil</keyword>
<dbReference type="EMBL" id="FWDO01000005">
    <property type="protein sequence ID" value="SLM19431.1"/>
    <property type="molecule type" value="Genomic_DNA"/>
</dbReference>
<gene>
    <name evidence="3" type="ORF">SPIRO4BDMA_50946</name>
</gene>